<accession>A0A127P8J5</accession>
<proteinExistence type="predicted"/>
<protein>
    <submittedName>
        <fullName evidence="1">Bacteriophage abortive infection AbiH family protein</fullName>
    </submittedName>
</protein>
<sequence>MALGEADVDSMIDDCSQFLSSYGADDWSDSGHHDFQYEIEKIAGDLSGNLRTQFANWIRKITIPDAASAPNRLSSLDKNGLYLTFNYTSTLASVYSIPAANILHIHGEGANKDAELVLGHAWGPGTKKSLNDHPDIEDQDTRVTEAYGIVDDFFSATFKPSTKIILENQAFFAKSGKIKKIFVLGHSLSVVDLPYLQAIVKATDVSTTHWTVACRNEKEKPKKQAAIEALGVPEHLIATVSWDVLYK</sequence>
<dbReference type="Proteomes" id="UP000072421">
    <property type="component" value="Chromosome"/>
</dbReference>
<name>A0A127P8J5_9BURK</name>
<gene>
    <name evidence="1" type="ORF">CFter6_1273</name>
</gene>
<dbReference type="Pfam" id="PF14253">
    <property type="entry name" value="AbiH"/>
    <property type="match status" value="1"/>
</dbReference>
<reference evidence="1 2" key="1">
    <citation type="submission" date="2015-11" db="EMBL/GenBank/DDBJ databases">
        <title>Exploring the genomic traits of fungus-feeding bacterial genus Collimonas.</title>
        <authorList>
            <person name="Song C."/>
            <person name="Schmidt R."/>
            <person name="de Jager V."/>
            <person name="Krzyzanowska D."/>
            <person name="Jongedijk E."/>
            <person name="Cankar K."/>
            <person name="Beekwilder J."/>
            <person name="van Veen A."/>
            <person name="de Boer W."/>
            <person name="van Veen J.A."/>
            <person name="Garbeva P."/>
        </authorList>
    </citation>
    <scope>NUCLEOTIDE SEQUENCE [LARGE SCALE GENOMIC DNA]</scope>
    <source>
        <strain evidence="1 2">Ter6</strain>
    </source>
</reference>
<evidence type="ECO:0000313" key="1">
    <source>
        <dbReference type="EMBL" id="AMO93985.1"/>
    </source>
</evidence>
<dbReference type="AlphaFoldDB" id="A0A127P8J5"/>
<organism evidence="1">
    <name type="scientific">Collimonas fungivorans</name>
    <dbReference type="NCBI Taxonomy" id="158899"/>
    <lineage>
        <taxon>Bacteria</taxon>
        <taxon>Pseudomonadati</taxon>
        <taxon>Pseudomonadota</taxon>
        <taxon>Betaproteobacteria</taxon>
        <taxon>Burkholderiales</taxon>
        <taxon>Oxalobacteraceae</taxon>
        <taxon>Collimonas</taxon>
    </lineage>
</organism>
<evidence type="ECO:0000313" key="2">
    <source>
        <dbReference type="Proteomes" id="UP000072421"/>
    </source>
</evidence>
<dbReference type="InterPro" id="IPR025935">
    <property type="entry name" value="AbiH"/>
</dbReference>
<dbReference type="EMBL" id="CP013232">
    <property type="protein sequence ID" value="AMO93985.1"/>
    <property type="molecule type" value="Genomic_DNA"/>
</dbReference>
<dbReference type="PATRIC" id="fig|158899.10.peg.1284"/>